<keyword evidence="11" id="KW-1185">Reference proteome</keyword>
<dbReference type="Gene3D" id="1.20.58.220">
    <property type="entry name" value="Phosphate transport system protein phou homolog 2, domain 2"/>
    <property type="match status" value="1"/>
</dbReference>
<dbReference type="GO" id="GO:0045936">
    <property type="term" value="P:negative regulation of phosphate metabolic process"/>
    <property type="evidence" value="ECO:0007669"/>
    <property type="project" value="InterPro"/>
</dbReference>
<evidence type="ECO:0000313" key="11">
    <source>
        <dbReference type="Proteomes" id="UP000315700"/>
    </source>
</evidence>
<evidence type="ECO:0000259" key="9">
    <source>
        <dbReference type="Pfam" id="PF01895"/>
    </source>
</evidence>
<dbReference type="SUPFAM" id="SSF109755">
    <property type="entry name" value="PhoU-like"/>
    <property type="match status" value="1"/>
</dbReference>
<evidence type="ECO:0000256" key="7">
    <source>
        <dbReference type="ARBA" id="ARBA00056181"/>
    </source>
</evidence>
<protein>
    <recommendedName>
        <fullName evidence="8">Phosphate-specific transport system accessory protein PhoU</fullName>
    </recommendedName>
</protein>
<organism evidence="10 11">
    <name type="scientific">Caulifigura coniformis</name>
    <dbReference type="NCBI Taxonomy" id="2527983"/>
    <lineage>
        <taxon>Bacteria</taxon>
        <taxon>Pseudomonadati</taxon>
        <taxon>Planctomycetota</taxon>
        <taxon>Planctomycetia</taxon>
        <taxon>Planctomycetales</taxon>
        <taxon>Planctomycetaceae</taxon>
        <taxon>Caulifigura</taxon>
    </lineage>
</organism>
<dbReference type="KEGG" id="ccos:Pan44_33410"/>
<evidence type="ECO:0000256" key="5">
    <source>
        <dbReference type="ARBA" id="ARBA00022490"/>
    </source>
</evidence>
<feature type="domain" description="PhoU" evidence="9">
    <location>
        <begin position="17"/>
        <end position="103"/>
    </location>
</feature>
<proteinExistence type="inferred from homology"/>
<evidence type="ECO:0000256" key="4">
    <source>
        <dbReference type="ARBA" id="ARBA00022448"/>
    </source>
</evidence>
<name>A0A517SGP2_9PLAN</name>
<dbReference type="PANTHER" id="PTHR42930:SF3">
    <property type="entry name" value="PHOSPHATE-SPECIFIC TRANSPORT SYSTEM ACCESSORY PROTEIN PHOU"/>
    <property type="match status" value="1"/>
</dbReference>
<feature type="domain" description="PhoU" evidence="9">
    <location>
        <begin position="119"/>
        <end position="204"/>
    </location>
</feature>
<dbReference type="NCBIfam" id="TIGR02135">
    <property type="entry name" value="phoU_full"/>
    <property type="match status" value="1"/>
</dbReference>
<dbReference type="GO" id="GO:0006817">
    <property type="term" value="P:phosphate ion transport"/>
    <property type="evidence" value="ECO:0007669"/>
    <property type="project" value="UniProtKB-KW"/>
</dbReference>
<reference evidence="10 11" key="1">
    <citation type="submission" date="2019-02" db="EMBL/GenBank/DDBJ databases">
        <title>Deep-cultivation of Planctomycetes and their phenomic and genomic characterization uncovers novel biology.</title>
        <authorList>
            <person name="Wiegand S."/>
            <person name="Jogler M."/>
            <person name="Boedeker C."/>
            <person name="Pinto D."/>
            <person name="Vollmers J."/>
            <person name="Rivas-Marin E."/>
            <person name="Kohn T."/>
            <person name="Peeters S.H."/>
            <person name="Heuer A."/>
            <person name="Rast P."/>
            <person name="Oberbeckmann S."/>
            <person name="Bunk B."/>
            <person name="Jeske O."/>
            <person name="Meyerdierks A."/>
            <person name="Storesund J.E."/>
            <person name="Kallscheuer N."/>
            <person name="Luecker S."/>
            <person name="Lage O.M."/>
            <person name="Pohl T."/>
            <person name="Merkel B.J."/>
            <person name="Hornburger P."/>
            <person name="Mueller R.-W."/>
            <person name="Bruemmer F."/>
            <person name="Labrenz M."/>
            <person name="Spormann A.M."/>
            <person name="Op den Camp H."/>
            <person name="Overmann J."/>
            <person name="Amann R."/>
            <person name="Jetten M.S.M."/>
            <person name="Mascher T."/>
            <person name="Medema M.H."/>
            <person name="Devos D.P."/>
            <person name="Kaster A.-K."/>
            <person name="Ovreas L."/>
            <person name="Rohde M."/>
            <person name="Galperin M.Y."/>
            <person name="Jogler C."/>
        </authorList>
    </citation>
    <scope>NUCLEOTIDE SEQUENCE [LARGE SCALE GENOMIC DNA]</scope>
    <source>
        <strain evidence="10 11">Pan44</strain>
    </source>
</reference>
<dbReference type="GO" id="GO:0030643">
    <property type="term" value="P:intracellular phosphate ion homeostasis"/>
    <property type="evidence" value="ECO:0007669"/>
    <property type="project" value="InterPro"/>
</dbReference>
<dbReference type="InParanoid" id="A0A517SGP2"/>
<dbReference type="GO" id="GO:0005737">
    <property type="term" value="C:cytoplasm"/>
    <property type="evidence" value="ECO:0007669"/>
    <property type="project" value="UniProtKB-SubCell"/>
</dbReference>
<dbReference type="RefSeq" id="WP_145031068.1">
    <property type="nucleotide sequence ID" value="NZ_CP036271.1"/>
</dbReference>
<evidence type="ECO:0000313" key="10">
    <source>
        <dbReference type="EMBL" id="QDT55298.1"/>
    </source>
</evidence>
<evidence type="ECO:0000256" key="8">
    <source>
        <dbReference type="PIRNR" id="PIRNR003107"/>
    </source>
</evidence>
<comment type="subunit">
    <text evidence="3 8">Homodimer.</text>
</comment>
<dbReference type="OrthoDB" id="9814256at2"/>
<dbReference type="FunCoup" id="A0A517SGP2">
    <property type="interactions" value="404"/>
</dbReference>
<dbReference type="EMBL" id="CP036271">
    <property type="protein sequence ID" value="QDT55298.1"/>
    <property type="molecule type" value="Genomic_DNA"/>
</dbReference>
<accession>A0A517SGP2</accession>
<comment type="similarity">
    <text evidence="2 8">Belongs to the PhoU family.</text>
</comment>
<keyword evidence="6 8" id="KW-0592">Phosphate transport</keyword>
<keyword evidence="5 8" id="KW-0963">Cytoplasm</keyword>
<dbReference type="AlphaFoldDB" id="A0A517SGP2"/>
<dbReference type="Proteomes" id="UP000315700">
    <property type="component" value="Chromosome"/>
</dbReference>
<evidence type="ECO:0000256" key="2">
    <source>
        <dbReference type="ARBA" id="ARBA00008107"/>
    </source>
</evidence>
<sequence length="226" mass="25659">MSVHLQLDLHDLHKDLLSMCAAVEDMIHRAVDQLSSPSMEDTRRLMSEDTDIDRWDVRIEESCLKILALHQPVAIDLRRITTVLKISGELERVADLAVNIAERAVGLLDGPSVQVPDRLKDMAARAVDMLHRSIDSYVELDSKKARLVCTEDDAIDETNRILIGEMIQYMHQSPDRLDSLLHLFSAVRQVERVADHATNIAEDVVYLVEGRIIRHAKKLERLDTKA</sequence>
<dbReference type="PIRSF" id="PIRSF003107">
    <property type="entry name" value="PhoU"/>
    <property type="match status" value="1"/>
</dbReference>
<gene>
    <name evidence="10" type="ORF">Pan44_33410</name>
</gene>
<evidence type="ECO:0000256" key="1">
    <source>
        <dbReference type="ARBA" id="ARBA00004496"/>
    </source>
</evidence>
<dbReference type="InterPro" id="IPR028366">
    <property type="entry name" value="PhoU"/>
</dbReference>
<evidence type="ECO:0000256" key="3">
    <source>
        <dbReference type="ARBA" id="ARBA00011738"/>
    </source>
</evidence>
<keyword evidence="4 8" id="KW-0813">Transport</keyword>
<evidence type="ECO:0000256" key="6">
    <source>
        <dbReference type="ARBA" id="ARBA00022592"/>
    </source>
</evidence>
<dbReference type="FunFam" id="1.20.58.220:FF:000004">
    <property type="entry name" value="Phosphate-specific transport system accessory protein PhoU"/>
    <property type="match status" value="1"/>
</dbReference>
<dbReference type="InterPro" id="IPR038078">
    <property type="entry name" value="PhoU-like_sf"/>
</dbReference>
<dbReference type="Pfam" id="PF01895">
    <property type="entry name" value="PhoU"/>
    <property type="match status" value="2"/>
</dbReference>
<comment type="subcellular location">
    <subcellularLocation>
        <location evidence="1 8">Cytoplasm</location>
    </subcellularLocation>
</comment>
<comment type="function">
    <text evidence="7 8">Plays a role in the regulation of phosphate uptake.</text>
</comment>
<dbReference type="InterPro" id="IPR026022">
    <property type="entry name" value="PhoU_dom"/>
</dbReference>
<dbReference type="PANTHER" id="PTHR42930">
    <property type="entry name" value="PHOSPHATE-SPECIFIC TRANSPORT SYSTEM ACCESSORY PROTEIN PHOU"/>
    <property type="match status" value="1"/>
</dbReference>